<accession>A0A8K1CJT9</accession>
<evidence type="ECO:0000313" key="3">
    <source>
        <dbReference type="Proteomes" id="UP000794436"/>
    </source>
</evidence>
<keyword evidence="3" id="KW-1185">Reference proteome</keyword>
<dbReference type="EMBL" id="SPLM01000039">
    <property type="protein sequence ID" value="TMW64570.1"/>
    <property type="molecule type" value="Genomic_DNA"/>
</dbReference>
<gene>
    <name evidence="2" type="ORF">Poli38472_011450</name>
</gene>
<protein>
    <submittedName>
        <fullName evidence="2">Uncharacterized protein</fullName>
    </submittedName>
</protein>
<evidence type="ECO:0000256" key="1">
    <source>
        <dbReference type="SAM" id="MobiDB-lite"/>
    </source>
</evidence>
<name>A0A8K1CJT9_PYTOL</name>
<evidence type="ECO:0000313" key="2">
    <source>
        <dbReference type="EMBL" id="TMW64570.1"/>
    </source>
</evidence>
<comment type="caution">
    <text evidence="2">The sequence shown here is derived from an EMBL/GenBank/DDBJ whole genome shotgun (WGS) entry which is preliminary data.</text>
</comment>
<sequence length="369" mass="40773">MTPSLGAELVLMVPPHGVVRDVFYDIVDENGRSYFMSPPSVSLDLTTSVTTFMMMMLKDHERLFPKLLLPGSLDVFVNRKAAFAADGKRMDVNIEIPSTCGSSPSDCLVVVVRCPPRASRSIYYDLAYEHGAPNFGSFAGVQVKEPATVATFCDDVFDQICGLLSANAAPSCLTVYESRAVFEAGGKPLDAHFVHPAVLGASVKLGLLVVVSWGALRGGRELKPSEQAVYYRVIDEHGEPYFRQLSRVYVEGDALVKEFRNAAFDRVSPMLHTDTEPSSLHVFGNRAAFDEANPPMGDDEPITVELDQSDEDRMVVVVPTTVIERIALRRHRERKRRSSSEPQGEAKHLARPVKKVGSTMRLSTHRFNE</sequence>
<feature type="region of interest" description="Disordered" evidence="1">
    <location>
        <begin position="330"/>
        <end position="369"/>
    </location>
</feature>
<proteinExistence type="predicted"/>
<reference evidence="2" key="1">
    <citation type="submission" date="2019-03" db="EMBL/GenBank/DDBJ databases">
        <title>Long read genome sequence of the mycoparasitic Pythium oligandrum ATCC 38472 isolated from sugarbeet rhizosphere.</title>
        <authorList>
            <person name="Gaulin E."/>
        </authorList>
    </citation>
    <scope>NUCLEOTIDE SEQUENCE</scope>
    <source>
        <strain evidence="2">ATCC 38472_TT</strain>
    </source>
</reference>
<dbReference type="AlphaFoldDB" id="A0A8K1CJT9"/>
<organism evidence="2 3">
    <name type="scientific">Pythium oligandrum</name>
    <name type="common">Mycoparasitic fungus</name>
    <dbReference type="NCBI Taxonomy" id="41045"/>
    <lineage>
        <taxon>Eukaryota</taxon>
        <taxon>Sar</taxon>
        <taxon>Stramenopiles</taxon>
        <taxon>Oomycota</taxon>
        <taxon>Peronosporomycetes</taxon>
        <taxon>Pythiales</taxon>
        <taxon>Pythiaceae</taxon>
        <taxon>Pythium</taxon>
    </lineage>
</organism>
<dbReference type="Proteomes" id="UP000794436">
    <property type="component" value="Unassembled WGS sequence"/>
</dbReference>